<organism evidence="4 5">
    <name type="scientific">Aliidiomarina halalkaliphila</name>
    <dbReference type="NCBI Taxonomy" id="2593535"/>
    <lineage>
        <taxon>Bacteria</taxon>
        <taxon>Pseudomonadati</taxon>
        <taxon>Pseudomonadota</taxon>
        <taxon>Gammaproteobacteria</taxon>
        <taxon>Alteromonadales</taxon>
        <taxon>Idiomarinaceae</taxon>
        <taxon>Aliidiomarina</taxon>
    </lineage>
</organism>
<dbReference type="InterPro" id="IPR007428">
    <property type="entry name" value="MlaA"/>
</dbReference>
<dbReference type="Pfam" id="PF04333">
    <property type="entry name" value="MlaA"/>
    <property type="match status" value="1"/>
</dbReference>
<protein>
    <submittedName>
        <fullName evidence="4">VacJ family lipoprotein</fullName>
    </submittedName>
</protein>
<evidence type="ECO:0000256" key="3">
    <source>
        <dbReference type="SAM" id="SignalP"/>
    </source>
</evidence>
<evidence type="ECO:0000313" key="4">
    <source>
        <dbReference type="EMBL" id="TRW50552.1"/>
    </source>
</evidence>
<sequence length="283" mass="32085">MQKLSGQNRTWVRFALGLCLAGLLAGCASKPADEANEFDFTDDRDPFEDFNRSMWEFNREILDRYVALPLANAYENVPTPARRGLYNMTENILEPASIVNNSLQGKGKASAQSFGRFLINSTFGVFGFFDVASKMGVGREKESFGETLAVYGAPDGPYLMLPALGPTVVIDRGGDFVDDFIWPMSFMSWPLSLTRYAIRGLEQRIELKQLEPMLENAIDEYSFVREAYFSMWADKVYDGNPPASDDWDTWDDWDEWDDEWEGQVPAAYRLDLSTYTAVQTARP</sequence>
<name>A0A552X6C6_9GAMM</name>
<dbReference type="PRINTS" id="PR01805">
    <property type="entry name" value="VACJLIPOPROT"/>
</dbReference>
<dbReference type="PANTHER" id="PTHR30035">
    <property type="entry name" value="LIPOPROTEIN VACJ-RELATED"/>
    <property type="match status" value="1"/>
</dbReference>
<evidence type="ECO:0000256" key="1">
    <source>
        <dbReference type="ARBA" id="ARBA00010634"/>
    </source>
</evidence>
<comment type="caution">
    <text evidence="4">The sequence shown here is derived from an EMBL/GenBank/DDBJ whole genome shotgun (WGS) entry which is preliminary data.</text>
</comment>
<accession>A0A552X6C6</accession>
<evidence type="ECO:0000313" key="5">
    <source>
        <dbReference type="Proteomes" id="UP000320359"/>
    </source>
</evidence>
<dbReference type="PROSITE" id="PS51257">
    <property type="entry name" value="PROKAR_LIPOPROTEIN"/>
    <property type="match status" value="1"/>
</dbReference>
<dbReference type="EMBL" id="VJWL01000001">
    <property type="protein sequence ID" value="TRW50552.1"/>
    <property type="molecule type" value="Genomic_DNA"/>
</dbReference>
<keyword evidence="4" id="KW-0449">Lipoprotein</keyword>
<dbReference type="Proteomes" id="UP000320359">
    <property type="component" value="Unassembled WGS sequence"/>
</dbReference>
<keyword evidence="5" id="KW-1185">Reference proteome</keyword>
<feature type="chain" id="PRO_5022225430" evidence="3">
    <location>
        <begin position="35"/>
        <end position="283"/>
    </location>
</feature>
<evidence type="ECO:0000256" key="2">
    <source>
        <dbReference type="ARBA" id="ARBA00022729"/>
    </source>
</evidence>
<comment type="similarity">
    <text evidence="1">Belongs to the MlaA family.</text>
</comment>
<feature type="signal peptide" evidence="3">
    <location>
        <begin position="1"/>
        <end position="34"/>
    </location>
</feature>
<dbReference type="GO" id="GO:0120010">
    <property type="term" value="P:intermembrane phospholipid transfer"/>
    <property type="evidence" value="ECO:0007669"/>
    <property type="project" value="TreeGrafter"/>
</dbReference>
<keyword evidence="2 3" id="KW-0732">Signal</keyword>
<dbReference type="GO" id="GO:0016020">
    <property type="term" value="C:membrane"/>
    <property type="evidence" value="ECO:0007669"/>
    <property type="project" value="InterPro"/>
</dbReference>
<dbReference type="AlphaFoldDB" id="A0A552X6C6"/>
<dbReference type="OrthoDB" id="9785326at2"/>
<dbReference type="PANTHER" id="PTHR30035:SF3">
    <property type="entry name" value="INTERMEMBRANE PHOSPHOLIPID TRANSPORT SYSTEM LIPOPROTEIN MLAA"/>
    <property type="match status" value="1"/>
</dbReference>
<proteinExistence type="inferred from homology"/>
<reference evidence="4 5" key="1">
    <citation type="submission" date="2019-07" db="EMBL/GenBank/DDBJ databases">
        <authorList>
            <person name="Yang M."/>
            <person name="Zhao D."/>
            <person name="Xiang H."/>
        </authorList>
    </citation>
    <scope>NUCLEOTIDE SEQUENCE [LARGE SCALE GENOMIC DNA]</scope>
    <source>
        <strain evidence="4 5">IM1326</strain>
    </source>
</reference>
<gene>
    <name evidence="4" type="ORF">FM042_05405</name>
</gene>